<evidence type="ECO:0000256" key="3">
    <source>
        <dbReference type="ARBA" id="ARBA00007090"/>
    </source>
</evidence>
<evidence type="ECO:0000259" key="18">
    <source>
        <dbReference type="Pfam" id="PF00905"/>
    </source>
</evidence>
<dbReference type="InterPro" id="IPR036950">
    <property type="entry name" value="PBP_transglycosylase"/>
</dbReference>
<keyword evidence="9" id="KW-0808">Transferase</keyword>
<dbReference type="GO" id="GO:0009252">
    <property type="term" value="P:peptidoglycan biosynthetic process"/>
    <property type="evidence" value="ECO:0007669"/>
    <property type="project" value="UniProtKB-KW"/>
</dbReference>
<evidence type="ECO:0000256" key="14">
    <source>
        <dbReference type="ARBA" id="ARBA00023268"/>
    </source>
</evidence>
<keyword evidence="21" id="KW-1185">Reference proteome</keyword>
<dbReference type="GO" id="GO:0030288">
    <property type="term" value="C:outer membrane-bounded periplasmic space"/>
    <property type="evidence" value="ECO:0007669"/>
    <property type="project" value="TreeGrafter"/>
</dbReference>
<dbReference type="EMBL" id="LS483447">
    <property type="protein sequence ID" value="SQH73361.1"/>
    <property type="molecule type" value="Genomic_DNA"/>
</dbReference>
<dbReference type="GO" id="GO:0008360">
    <property type="term" value="P:regulation of cell shape"/>
    <property type="evidence" value="ECO:0007669"/>
    <property type="project" value="UniProtKB-KW"/>
</dbReference>
<dbReference type="InterPro" id="IPR050396">
    <property type="entry name" value="Glycosyltr_51/Transpeptidase"/>
</dbReference>
<dbReference type="KEGG" id="pcre:NCTC12858_01216"/>
<dbReference type="RefSeq" id="WP_023939352.1">
    <property type="nucleotide sequence ID" value="NZ_LS483447.1"/>
</dbReference>
<dbReference type="PANTHER" id="PTHR32282:SF11">
    <property type="entry name" value="PENICILLIN-BINDING PROTEIN 1B"/>
    <property type="match status" value="1"/>
</dbReference>
<dbReference type="GO" id="GO:0009002">
    <property type="term" value="F:serine-type D-Ala-D-Ala carboxypeptidase activity"/>
    <property type="evidence" value="ECO:0007669"/>
    <property type="project" value="UniProtKB-EC"/>
</dbReference>
<proteinExistence type="inferred from homology"/>
<dbReference type="Gene3D" id="1.10.3810.10">
    <property type="entry name" value="Biosynthetic peptidoglycan transglycosylase-like"/>
    <property type="match status" value="1"/>
</dbReference>
<dbReference type="SUPFAM" id="SSF53955">
    <property type="entry name" value="Lysozyme-like"/>
    <property type="match status" value="1"/>
</dbReference>
<evidence type="ECO:0000313" key="20">
    <source>
        <dbReference type="EMBL" id="SQH73361.1"/>
    </source>
</evidence>
<dbReference type="InterPro" id="IPR012338">
    <property type="entry name" value="Beta-lactam/transpept-like"/>
</dbReference>
<dbReference type="Pfam" id="PF00912">
    <property type="entry name" value="Transgly"/>
    <property type="match status" value="1"/>
</dbReference>
<keyword evidence="10" id="KW-0378">Hydrolase</keyword>
<keyword evidence="12" id="KW-0573">Peptidoglycan synthesis</keyword>
<name>A0A2X4SU64_9PORP</name>
<evidence type="ECO:0000259" key="19">
    <source>
        <dbReference type="Pfam" id="PF00912"/>
    </source>
</evidence>
<gene>
    <name evidence="20" type="primary">pbpD</name>
    <name evidence="20" type="ORF">NCTC12858_01216</name>
</gene>
<evidence type="ECO:0000256" key="6">
    <source>
        <dbReference type="ARBA" id="ARBA00022645"/>
    </source>
</evidence>
<dbReference type="GO" id="GO:0006508">
    <property type="term" value="P:proteolysis"/>
    <property type="evidence" value="ECO:0007669"/>
    <property type="project" value="UniProtKB-KW"/>
</dbReference>
<dbReference type="Pfam" id="PF00905">
    <property type="entry name" value="Transpeptidase"/>
    <property type="match status" value="1"/>
</dbReference>
<evidence type="ECO:0000256" key="16">
    <source>
        <dbReference type="ARBA" id="ARBA00034000"/>
    </source>
</evidence>
<keyword evidence="6" id="KW-0121">Carboxypeptidase</keyword>
<evidence type="ECO:0000256" key="12">
    <source>
        <dbReference type="ARBA" id="ARBA00022984"/>
    </source>
</evidence>
<comment type="catalytic activity">
    <reaction evidence="16">
        <text>Preferential cleavage: (Ac)2-L-Lys-D-Ala-|-D-Ala. Also transpeptidation of peptidyl-alanyl moieties that are N-acyl substituents of D-alanine.</text>
        <dbReference type="EC" id="3.4.16.4"/>
    </reaction>
</comment>
<evidence type="ECO:0000256" key="7">
    <source>
        <dbReference type="ARBA" id="ARBA00022670"/>
    </source>
</evidence>
<dbReference type="PANTHER" id="PTHR32282">
    <property type="entry name" value="BINDING PROTEIN TRANSPEPTIDASE, PUTATIVE-RELATED"/>
    <property type="match status" value="1"/>
</dbReference>
<evidence type="ECO:0000256" key="10">
    <source>
        <dbReference type="ARBA" id="ARBA00022801"/>
    </source>
</evidence>
<feature type="domain" description="Glycosyl transferase family 51" evidence="19">
    <location>
        <begin position="33"/>
        <end position="189"/>
    </location>
</feature>
<keyword evidence="15" id="KW-0961">Cell wall biogenesis/degradation</keyword>
<evidence type="ECO:0000256" key="2">
    <source>
        <dbReference type="ARBA" id="ARBA00004752"/>
    </source>
</evidence>
<dbReference type="Gene3D" id="3.40.710.10">
    <property type="entry name" value="DD-peptidase/beta-lactamase superfamily"/>
    <property type="match status" value="1"/>
</dbReference>
<reference evidence="20 21" key="1">
    <citation type="submission" date="2018-06" db="EMBL/GenBank/DDBJ databases">
        <authorList>
            <consortium name="Pathogen Informatics"/>
            <person name="Doyle S."/>
        </authorList>
    </citation>
    <scope>NUCLEOTIDE SEQUENCE [LARGE SCALE GENOMIC DNA]</scope>
    <source>
        <strain evidence="20 21">NCTC12858</strain>
    </source>
</reference>
<evidence type="ECO:0000313" key="21">
    <source>
        <dbReference type="Proteomes" id="UP000249300"/>
    </source>
</evidence>
<evidence type="ECO:0000256" key="1">
    <source>
        <dbReference type="ARBA" id="ARBA00004236"/>
    </source>
</evidence>
<keyword evidence="11" id="KW-0133">Cell shape</keyword>
<evidence type="ECO:0000256" key="8">
    <source>
        <dbReference type="ARBA" id="ARBA00022676"/>
    </source>
</evidence>
<keyword evidence="8" id="KW-0328">Glycosyltransferase</keyword>
<dbReference type="GO" id="GO:0071555">
    <property type="term" value="P:cell wall organization"/>
    <property type="evidence" value="ECO:0007669"/>
    <property type="project" value="UniProtKB-KW"/>
</dbReference>
<dbReference type="InterPro" id="IPR023346">
    <property type="entry name" value="Lysozyme-like_dom_sf"/>
</dbReference>
<dbReference type="InterPro" id="IPR001460">
    <property type="entry name" value="PCN-bd_Tpept"/>
</dbReference>
<evidence type="ECO:0000256" key="5">
    <source>
        <dbReference type="ARBA" id="ARBA00022475"/>
    </source>
</evidence>
<comment type="similarity">
    <text evidence="3">In the C-terminal section; belongs to the transpeptidase family.</text>
</comment>
<dbReference type="GO" id="GO:0008955">
    <property type="term" value="F:peptidoglycan glycosyltransferase activity"/>
    <property type="evidence" value="ECO:0007669"/>
    <property type="project" value="UniProtKB-EC"/>
</dbReference>
<keyword evidence="5" id="KW-1003">Cell membrane</keyword>
<dbReference type="InterPro" id="IPR001264">
    <property type="entry name" value="Glyco_trans_51"/>
</dbReference>
<evidence type="ECO:0000256" key="17">
    <source>
        <dbReference type="ARBA" id="ARBA00049902"/>
    </source>
</evidence>
<evidence type="ECO:0000256" key="9">
    <source>
        <dbReference type="ARBA" id="ARBA00022679"/>
    </source>
</evidence>
<dbReference type="GO" id="GO:0008658">
    <property type="term" value="F:penicillin binding"/>
    <property type="evidence" value="ECO:0007669"/>
    <property type="project" value="InterPro"/>
</dbReference>
<accession>A0A2X4SU64</accession>
<evidence type="ECO:0000256" key="4">
    <source>
        <dbReference type="ARBA" id="ARBA00007739"/>
    </source>
</evidence>
<comment type="pathway">
    <text evidence="2">Cell wall biogenesis; peptidoglycan biosynthesis.</text>
</comment>
<feature type="domain" description="Penicillin-binding protein transpeptidase" evidence="18">
    <location>
        <begin position="271"/>
        <end position="366"/>
    </location>
</feature>
<evidence type="ECO:0000256" key="15">
    <source>
        <dbReference type="ARBA" id="ARBA00023316"/>
    </source>
</evidence>
<comment type="catalytic activity">
    <reaction evidence="17">
        <text>[GlcNAc-(1-&gt;4)-Mur2Ac(oyl-L-Ala-gamma-D-Glu-L-Lys-D-Ala-D-Ala)](n)-di-trans,octa-cis-undecaprenyl diphosphate + beta-D-GlcNAc-(1-&gt;4)-Mur2Ac(oyl-L-Ala-gamma-D-Glu-L-Lys-D-Ala-D-Ala)-di-trans,octa-cis-undecaprenyl diphosphate = [GlcNAc-(1-&gt;4)-Mur2Ac(oyl-L-Ala-gamma-D-Glu-L-Lys-D-Ala-D-Ala)](n+1)-di-trans,octa-cis-undecaprenyl diphosphate + di-trans,octa-cis-undecaprenyl diphosphate + H(+)</text>
        <dbReference type="Rhea" id="RHEA:23708"/>
        <dbReference type="Rhea" id="RHEA-COMP:9602"/>
        <dbReference type="Rhea" id="RHEA-COMP:9603"/>
        <dbReference type="ChEBI" id="CHEBI:15378"/>
        <dbReference type="ChEBI" id="CHEBI:58405"/>
        <dbReference type="ChEBI" id="CHEBI:60033"/>
        <dbReference type="ChEBI" id="CHEBI:78435"/>
        <dbReference type="EC" id="2.4.99.28"/>
    </reaction>
</comment>
<organism evidence="20 21">
    <name type="scientific">Porphyromonas crevioricanis</name>
    <dbReference type="NCBI Taxonomy" id="393921"/>
    <lineage>
        <taxon>Bacteria</taxon>
        <taxon>Pseudomonadati</taxon>
        <taxon>Bacteroidota</taxon>
        <taxon>Bacteroidia</taxon>
        <taxon>Bacteroidales</taxon>
        <taxon>Porphyromonadaceae</taxon>
        <taxon>Porphyromonas</taxon>
    </lineage>
</organism>
<dbReference type="SUPFAM" id="SSF56601">
    <property type="entry name" value="beta-lactamase/transpeptidase-like"/>
    <property type="match status" value="1"/>
</dbReference>
<keyword evidence="13" id="KW-0472">Membrane</keyword>
<evidence type="ECO:0000256" key="13">
    <source>
        <dbReference type="ARBA" id="ARBA00023136"/>
    </source>
</evidence>
<comment type="subcellular location">
    <subcellularLocation>
        <location evidence="1">Cell membrane</location>
    </subcellularLocation>
</comment>
<evidence type="ECO:0000256" key="11">
    <source>
        <dbReference type="ARBA" id="ARBA00022960"/>
    </source>
</evidence>
<protein>
    <submittedName>
        <fullName evidence="20">Penicillin-binding protein 4</fullName>
    </submittedName>
</protein>
<dbReference type="Proteomes" id="UP000249300">
    <property type="component" value="Chromosome 1"/>
</dbReference>
<sequence>MDDFDGFVIYSKKDESFVPYGVTSSNSECHAISNYIPSSVKEVLVEIEDIRFFKHKGIDIKAILRALIVNIIVGRIVQGGSTITQQLARNLLKDNSKTIVRKLKESTLALKLERKYSKEEILNLYFNNIYFGKNLRGIRTAGLYYFQKEVNQLSHAQLLFLITILRGPNFYSQNLEQAKRRYLFISKKMMFMDVISNGSYNKLIKSYPQILYNQLVVVRPASLPFIVERVDNKTKTLFSSINTEIQALVAKNVRESKYPMSIIAIRNKKVVAFSSSYGTDYVFTNKTNVGSTLKPFIYCFLREQGVNKYEVFPSTYNNQNWNVREASSFKDNLSIDDALYFSNNNVFINASEKVGIEKVLEYLSKLLNKPLSSFTLSSLLGATEDGISLYELCSVYSTFFSQDIKDGIKSDCFQILNDIFRNKLDLDINNVFLKTGTTNNNTERFAVFGNAELTFAVLKNENPINDYSKEGGFIYGVKKIFSDIFNRQKKCTREWM</sequence>
<keyword evidence="7" id="KW-0645">Protease</keyword>
<dbReference type="AlphaFoldDB" id="A0A2X4SU64"/>
<keyword evidence="14" id="KW-0511">Multifunctional enzyme</keyword>
<dbReference type="GO" id="GO:0005886">
    <property type="term" value="C:plasma membrane"/>
    <property type="evidence" value="ECO:0007669"/>
    <property type="project" value="UniProtKB-SubCell"/>
</dbReference>
<comment type="similarity">
    <text evidence="4">In the N-terminal section; belongs to the glycosyltransferase 51 family.</text>
</comment>